<feature type="transmembrane region" description="Helical" evidence="1">
    <location>
        <begin position="24"/>
        <end position="42"/>
    </location>
</feature>
<evidence type="ECO:0000313" key="3">
    <source>
        <dbReference type="EMBL" id="TRU95751.1"/>
    </source>
</evidence>
<evidence type="ECO:0000313" key="4">
    <source>
        <dbReference type="Proteomes" id="UP000320523"/>
    </source>
</evidence>
<organism evidence="3 4">
    <name type="scientific">Microcystis wesenbergii Mw_QC_S_20081001_S30D</name>
    <dbReference type="NCBI Taxonomy" id="2486245"/>
    <lineage>
        <taxon>Bacteria</taxon>
        <taxon>Bacillati</taxon>
        <taxon>Cyanobacteriota</taxon>
        <taxon>Cyanophyceae</taxon>
        <taxon>Oscillatoriophycideae</taxon>
        <taxon>Chroococcales</taxon>
        <taxon>Microcystaceae</taxon>
        <taxon>Microcystis</taxon>
    </lineage>
</organism>
<keyword evidence="1" id="KW-0812">Transmembrane</keyword>
<gene>
    <name evidence="3" type="ORF">EWV75_13155</name>
</gene>
<protein>
    <submittedName>
        <fullName evidence="3">Transposase family protein</fullName>
    </submittedName>
</protein>
<evidence type="ECO:0000259" key="2">
    <source>
        <dbReference type="Pfam" id="PF13808"/>
    </source>
</evidence>
<proteinExistence type="predicted"/>
<evidence type="ECO:0000256" key="1">
    <source>
        <dbReference type="SAM" id="Phobius"/>
    </source>
</evidence>
<name>A0A552JJ50_9CHRO</name>
<keyword evidence="1" id="KW-0472">Membrane</keyword>
<accession>A0A552JJ50</accession>
<dbReference type="Pfam" id="PF13808">
    <property type="entry name" value="DDE_Tnp_1_assoc"/>
    <property type="match status" value="1"/>
</dbReference>
<reference evidence="3 4" key="1">
    <citation type="submission" date="2019-01" db="EMBL/GenBank/DDBJ databases">
        <title>Coherence of Microcystis species and biogeography revealed through population genomics.</title>
        <authorList>
            <person name="Perez-Carrascal O.M."/>
            <person name="Terrat Y."/>
            <person name="Giani A."/>
            <person name="Fortin N."/>
            <person name="Tromas N."/>
            <person name="Shapiro B.J."/>
        </authorList>
    </citation>
    <scope>NUCLEOTIDE SEQUENCE [LARGE SCALE GENOMIC DNA]</scope>
    <source>
        <strain evidence="3">Mw_QC_S_20081001_S30D</strain>
    </source>
</reference>
<keyword evidence="1" id="KW-1133">Transmembrane helix</keyword>
<dbReference type="InterPro" id="IPR032806">
    <property type="entry name" value="YbfD_N"/>
</dbReference>
<dbReference type="AlphaFoldDB" id="A0A552JJ50"/>
<dbReference type="Proteomes" id="UP000320523">
    <property type="component" value="Unassembled WGS sequence"/>
</dbReference>
<dbReference type="EMBL" id="SFAT01000132">
    <property type="protein sequence ID" value="TRU95751.1"/>
    <property type="molecule type" value="Genomic_DNA"/>
</dbReference>
<feature type="domain" description="H repeat-associated protein N-terminal" evidence="2">
    <location>
        <begin position="6"/>
        <end position="93"/>
    </location>
</feature>
<comment type="caution">
    <text evidence="3">The sequence shown here is derived from an EMBL/GenBank/DDBJ whole genome shotgun (WGS) entry which is preliminary data.</text>
</comment>
<sequence length="112" mass="13385">MLRLIEKLKKVKDFRKPSGKRHQLWGILLIIILEIMQSYIGYRAIGDLAKYNQALLTKYFKLSREKVPSYSTIRRVLMGLDWSELLVIFNEWAKEEYHNKEGLEWIQLMANL</sequence>